<evidence type="ECO:0000256" key="1">
    <source>
        <dbReference type="ARBA" id="ARBA00001974"/>
    </source>
</evidence>
<feature type="domain" description="FAD dependent oxidoreductase" evidence="6">
    <location>
        <begin position="2"/>
        <end position="364"/>
    </location>
</feature>
<evidence type="ECO:0000256" key="2">
    <source>
        <dbReference type="ARBA" id="ARBA00022630"/>
    </source>
</evidence>
<dbReference type="PANTHER" id="PTHR43104">
    <property type="entry name" value="L-2-HYDROXYGLUTARATE DEHYDROGENASE, MITOCHONDRIAL"/>
    <property type="match status" value="1"/>
</dbReference>
<evidence type="ECO:0000256" key="5">
    <source>
        <dbReference type="ARBA" id="ARBA00037941"/>
    </source>
</evidence>
<organism evidence="7 8">
    <name type="scientific">Terrihabitans soli</name>
    <dbReference type="NCBI Taxonomy" id="708113"/>
    <lineage>
        <taxon>Bacteria</taxon>
        <taxon>Pseudomonadati</taxon>
        <taxon>Pseudomonadota</taxon>
        <taxon>Alphaproteobacteria</taxon>
        <taxon>Hyphomicrobiales</taxon>
        <taxon>Terrihabitans</taxon>
    </lineage>
</organism>
<keyword evidence="4" id="KW-0560">Oxidoreductase</keyword>
<dbReference type="InterPro" id="IPR036188">
    <property type="entry name" value="FAD/NAD-bd_sf"/>
</dbReference>
<dbReference type="GO" id="GO:0047545">
    <property type="term" value="F:(S)-2-hydroxyglutarate dehydrogenase activity"/>
    <property type="evidence" value="ECO:0007669"/>
    <property type="project" value="TreeGrafter"/>
</dbReference>
<keyword evidence="2" id="KW-0285">Flavoprotein</keyword>
<dbReference type="AlphaFoldDB" id="A0A6S6QN54"/>
<dbReference type="GO" id="GO:0005737">
    <property type="term" value="C:cytoplasm"/>
    <property type="evidence" value="ECO:0007669"/>
    <property type="project" value="TreeGrafter"/>
</dbReference>
<dbReference type="InterPro" id="IPR006076">
    <property type="entry name" value="FAD-dep_OxRdtase"/>
</dbReference>
<evidence type="ECO:0000256" key="3">
    <source>
        <dbReference type="ARBA" id="ARBA00022827"/>
    </source>
</evidence>
<comment type="cofactor">
    <cofactor evidence="1">
        <name>FAD</name>
        <dbReference type="ChEBI" id="CHEBI:57692"/>
    </cofactor>
</comment>
<dbReference type="Pfam" id="PF01266">
    <property type="entry name" value="DAO"/>
    <property type="match status" value="1"/>
</dbReference>
<proteinExistence type="inferred from homology"/>
<dbReference type="SUPFAM" id="SSF51905">
    <property type="entry name" value="FAD/NAD(P)-binding domain"/>
    <property type="match status" value="1"/>
</dbReference>
<evidence type="ECO:0000256" key="4">
    <source>
        <dbReference type="ARBA" id="ARBA00023002"/>
    </source>
</evidence>
<dbReference type="Gene3D" id="3.30.9.10">
    <property type="entry name" value="D-Amino Acid Oxidase, subunit A, domain 2"/>
    <property type="match status" value="1"/>
</dbReference>
<evidence type="ECO:0000313" key="7">
    <source>
        <dbReference type="EMBL" id="BCJ91934.1"/>
    </source>
</evidence>
<dbReference type="PANTHER" id="PTHR43104:SF2">
    <property type="entry name" value="L-2-HYDROXYGLUTARATE DEHYDROGENASE, MITOCHONDRIAL"/>
    <property type="match status" value="1"/>
</dbReference>
<dbReference type="EMBL" id="AP023361">
    <property type="protein sequence ID" value="BCJ91934.1"/>
    <property type="molecule type" value="Genomic_DNA"/>
</dbReference>
<evidence type="ECO:0000259" key="6">
    <source>
        <dbReference type="Pfam" id="PF01266"/>
    </source>
</evidence>
<evidence type="ECO:0000313" key="8">
    <source>
        <dbReference type="Proteomes" id="UP000515317"/>
    </source>
</evidence>
<dbReference type="NCBIfam" id="NF008726">
    <property type="entry name" value="PRK11728.1"/>
    <property type="match status" value="1"/>
</dbReference>
<dbReference type="Proteomes" id="UP000515317">
    <property type="component" value="Chromosome"/>
</dbReference>
<protein>
    <submittedName>
        <fullName evidence="7">Hydroxyglutarate oxidase</fullName>
    </submittedName>
</protein>
<dbReference type="KEGG" id="tso:IZ6_26690"/>
<name>A0A6S6QN54_9HYPH</name>
<comment type="similarity">
    <text evidence="5">Belongs to the L2HGDH family.</text>
</comment>
<reference evidence="7 8" key="1">
    <citation type="submission" date="2020-08" db="EMBL/GenBank/DDBJ databases">
        <title>Genome sequence of Rhizobiales bacterium strain IZ6.</title>
        <authorList>
            <person name="Nakai R."/>
            <person name="Naganuma T."/>
        </authorList>
    </citation>
    <scope>NUCLEOTIDE SEQUENCE [LARGE SCALE GENOMIC DNA]</scope>
    <source>
        <strain evidence="7 8">IZ6</strain>
    </source>
</reference>
<sequence>MSVIVLEKEARLAAHQTGRNSGVIHAGVYYAPGSLKARFCVDGARDTLAFAREYAIPFEQCGKLIVATGEDQKERLKVLHERSKQNGLETEMIGAAELKRREPNIRGTEAVYVPSTGIVDYTKITEMMAKLVAEAGGSVITGCEVQDIQEGPSSVTVKTQGETVRARHLIACAGVMADRLTRMCGLKTDFRIVPFRGEYYRLAPKHDHVVRHLIYPVPDPALPFLGVHLTRMIGGYVTVGPNAVLAFGREAYLRTSFNVRDVAEMVAYPGFRKVIRRYFRSGADEMWNSISRRRYLALCQRYCPGLELSDLEPYRAGIRAQAVLRDGTLLHDFLIEGTQRTIHVCNAPSPAATSAMPIARHIVDHAVTRWSFEPDTHRVPVPQA</sequence>
<dbReference type="Gene3D" id="3.50.50.60">
    <property type="entry name" value="FAD/NAD(P)-binding domain"/>
    <property type="match status" value="1"/>
</dbReference>
<accession>A0A6S6QN54</accession>
<gene>
    <name evidence="7" type="ORF">IZ6_26690</name>
</gene>
<keyword evidence="3" id="KW-0274">FAD</keyword>
<keyword evidence="8" id="KW-1185">Reference proteome</keyword>